<dbReference type="EMBL" id="FMAI01000004">
    <property type="protein sequence ID" value="SCB25799.1"/>
    <property type="molecule type" value="Genomic_DNA"/>
</dbReference>
<evidence type="ECO:0000313" key="5">
    <source>
        <dbReference type="Proteomes" id="UP000199184"/>
    </source>
</evidence>
<gene>
    <name evidence="4" type="ORF">GA0061098_100474</name>
</gene>
<protein>
    <submittedName>
        <fullName evidence="4">Acetyltransferase (GNAT) domain-containing protein</fullName>
    </submittedName>
</protein>
<dbReference type="Proteomes" id="UP000199184">
    <property type="component" value="Unassembled WGS sequence"/>
</dbReference>
<sequence>MQVRPADPTEIDHLALLWHDAWHGSHAHLAPPELVRLRTLASFRDRLAVMLTDICVVGPSGAPLGLCALKGDELYQLFVSPAAHGTGVAAALIADAEARLAARGVGLAWLACAVGNMRAARFYEKSGWRNAGAFVMMSETSKGPFPVDQWCFEKRLAQIP</sequence>
<dbReference type="PANTHER" id="PTHR43877:SF2">
    <property type="entry name" value="AMINOALKYLPHOSPHONATE N-ACETYLTRANSFERASE-RELATED"/>
    <property type="match status" value="1"/>
</dbReference>
<evidence type="ECO:0000259" key="3">
    <source>
        <dbReference type="PROSITE" id="PS51186"/>
    </source>
</evidence>
<dbReference type="InterPro" id="IPR000182">
    <property type="entry name" value="GNAT_dom"/>
</dbReference>
<dbReference type="AlphaFoldDB" id="A0A1C3VDN7"/>
<evidence type="ECO:0000256" key="2">
    <source>
        <dbReference type="ARBA" id="ARBA00023315"/>
    </source>
</evidence>
<dbReference type="PROSITE" id="PS51186">
    <property type="entry name" value="GNAT"/>
    <property type="match status" value="1"/>
</dbReference>
<feature type="domain" description="N-acetyltransferase" evidence="3">
    <location>
        <begin position="1"/>
        <end position="157"/>
    </location>
</feature>
<keyword evidence="2" id="KW-0012">Acyltransferase</keyword>
<proteinExistence type="predicted"/>
<keyword evidence="5" id="KW-1185">Reference proteome</keyword>
<dbReference type="GO" id="GO:0016747">
    <property type="term" value="F:acyltransferase activity, transferring groups other than amino-acyl groups"/>
    <property type="evidence" value="ECO:0007669"/>
    <property type="project" value="InterPro"/>
</dbReference>
<dbReference type="RefSeq" id="WP_091956101.1">
    <property type="nucleotide sequence ID" value="NZ_FMAI01000004.1"/>
</dbReference>
<dbReference type="InterPro" id="IPR050832">
    <property type="entry name" value="Bact_Acetyltransf"/>
</dbReference>
<dbReference type="SUPFAM" id="SSF55729">
    <property type="entry name" value="Acyl-CoA N-acyltransferases (Nat)"/>
    <property type="match status" value="1"/>
</dbReference>
<dbReference type="Pfam" id="PF00583">
    <property type="entry name" value="Acetyltransf_1"/>
    <property type="match status" value="1"/>
</dbReference>
<keyword evidence="1 4" id="KW-0808">Transferase</keyword>
<dbReference type="Gene3D" id="3.40.630.30">
    <property type="match status" value="1"/>
</dbReference>
<organism evidence="4 5">
    <name type="scientific">Bradyrhizobium shewense</name>
    <dbReference type="NCBI Taxonomy" id="1761772"/>
    <lineage>
        <taxon>Bacteria</taxon>
        <taxon>Pseudomonadati</taxon>
        <taxon>Pseudomonadota</taxon>
        <taxon>Alphaproteobacteria</taxon>
        <taxon>Hyphomicrobiales</taxon>
        <taxon>Nitrobacteraceae</taxon>
        <taxon>Bradyrhizobium</taxon>
    </lineage>
</organism>
<dbReference type="PANTHER" id="PTHR43877">
    <property type="entry name" value="AMINOALKYLPHOSPHONATE N-ACETYLTRANSFERASE-RELATED-RELATED"/>
    <property type="match status" value="1"/>
</dbReference>
<dbReference type="InterPro" id="IPR016181">
    <property type="entry name" value="Acyl_CoA_acyltransferase"/>
</dbReference>
<evidence type="ECO:0000256" key="1">
    <source>
        <dbReference type="ARBA" id="ARBA00022679"/>
    </source>
</evidence>
<evidence type="ECO:0000313" key="4">
    <source>
        <dbReference type="EMBL" id="SCB25799.1"/>
    </source>
</evidence>
<accession>A0A1C3VDN7</accession>
<reference evidence="5" key="1">
    <citation type="submission" date="2016-08" db="EMBL/GenBank/DDBJ databases">
        <authorList>
            <person name="Varghese N."/>
            <person name="Submissions Spin"/>
        </authorList>
    </citation>
    <scope>NUCLEOTIDE SEQUENCE [LARGE SCALE GENOMIC DNA]</scope>
    <source>
        <strain evidence="5">ERR11</strain>
    </source>
</reference>
<name>A0A1C3VDN7_9BRAD</name>